<dbReference type="Pfam" id="PF13635">
    <property type="entry name" value="DUF4143"/>
    <property type="match status" value="1"/>
</dbReference>
<dbReference type="InterPro" id="IPR041682">
    <property type="entry name" value="AAA_14"/>
</dbReference>
<dbReference type="SUPFAM" id="SSF52540">
    <property type="entry name" value="P-loop containing nucleoside triphosphate hydrolases"/>
    <property type="match status" value="1"/>
</dbReference>
<reference evidence="4" key="1">
    <citation type="submission" date="2017-09" db="EMBL/GenBank/DDBJ databases">
        <title>Depth-based differentiation of microbial function through sediment-hosted aquifers and enrichment of novel symbionts in the deep terrestrial subsurface.</title>
        <authorList>
            <person name="Probst A.J."/>
            <person name="Ladd B."/>
            <person name="Jarett J.K."/>
            <person name="Geller-Mcgrath D.E."/>
            <person name="Sieber C.M.K."/>
            <person name="Emerson J.B."/>
            <person name="Anantharaman K."/>
            <person name="Thomas B.C."/>
            <person name="Malmstrom R."/>
            <person name="Stieglmeier M."/>
            <person name="Klingl A."/>
            <person name="Woyke T."/>
            <person name="Ryan C.M."/>
            <person name="Banfield J.F."/>
        </authorList>
    </citation>
    <scope>NUCLEOTIDE SEQUENCE [LARGE SCALE GENOMIC DNA]</scope>
</reference>
<sequence>MIIHRAIEDTLKRQFGTFPIIALTGPRQAGKTTLLKDIFSQIPYVSLEDLDTRSFAREDPRGFLTTHSPPVIFDEVQHVPELFSYIQTKSDEERKTGQYILSGSQHFLLLDNISQSLAGRAGILHLLPFTMQEVEHLDTFPVRYEDLIYRGLYPRIWDIESLEPSIWYRSYIKTYLERDVRSIKEVTDLSQFHKFLKLCAGRTGQILNLSALANDTGITHNTARSWISVLETSFVVFLLKPYYKNFNKQITKSPKLYFYDAGLATSLLGIESPQQIITHPLKGALFETMIVSEFIKYQMNTQRSDVGFYLRDKTGHEIDYLAKQAGGDSIAVEIKAGKTVSSDYFENLRYWDGMTQEGIGKNYVVYGGDQIQKRTEGSVLPWKKVSEVFK</sequence>
<feature type="domain" description="DUF4143" evidence="2">
    <location>
        <begin position="177"/>
        <end position="337"/>
    </location>
</feature>
<evidence type="ECO:0000313" key="3">
    <source>
        <dbReference type="EMBL" id="PJC33773.1"/>
    </source>
</evidence>
<proteinExistence type="predicted"/>
<dbReference type="AlphaFoldDB" id="A0A2M8F389"/>
<feature type="domain" description="AAA" evidence="1">
    <location>
        <begin position="19"/>
        <end position="134"/>
    </location>
</feature>
<organism evidence="3 4">
    <name type="scientific">Candidatus Roizmanbacteria bacterium CG_4_9_14_0_2_um_filter_39_13</name>
    <dbReference type="NCBI Taxonomy" id="1974839"/>
    <lineage>
        <taxon>Bacteria</taxon>
        <taxon>Candidatus Roizmaniibacteriota</taxon>
    </lineage>
</organism>
<protein>
    <submittedName>
        <fullName evidence="3">AAA family ATPase</fullName>
    </submittedName>
</protein>
<accession>A0A2M8F389</accession>
<gene>
    <name evidence="3" type="ORF">CO051_01040</name>
</gene>
<evidence type="ECO:0000259" key="2">
    <source>
        <dbReference type="Pfam" id="PF13635"/>
    </source>
</evidence>
<dbReference type="EMBL" id="PFSC01000028">
    <property type="protein sequence ID" value="PJC33773.1"/>
    <property type="molecule type" value="Genomic_DNA"/>
</dbReference>
<dbReference type="InterPro" id="IPR025420">
    <property type="entry name" value="DUF4143"/>
</dbReference>
<evidence type="ECO:0000259" key="1">
    <source>
        <dbReference type="Pfam" id="PF13173"/>
    </source>
</evidence>
<name>A0A2M8F389_9BACT</name>
<dbReference type="Proteomes" id="UP000231383">
    <property type="component" value="Unassembled WGS sequence"/>
</dbReference>
<dbReference type="PANTHER" id="PTHR43566">
    <property type="entry name" value="CONSERVED PROTEIN"/>
    <property type="match status" value="1"/>
</dbReference>
<dbReference type="PANTHER" id="PTHR43566:SF2">
    <property type="entry name" value="DUF4143 DOMAIN-CONTAINING PROTEIN"/>
    <property type="match status" value="1"/>
</dbReference>
<comment type="caution">
    <text evidence="3">The sequence shown here is derived from an EMBL/GenBank/DDBJ whole genome shotgun (WGS) entry which is preliminary data.</text>
</comment>
<dbReference type="InterPro" id="IPR027417">
    <property type="entry name" value="P-loop_NTPase"/>
</dbReference>
<dbReference type="Pfam" id="PF13173">
    <property type="entry name" value="AAA_14"/>
    <property type="match status" value="1"/>
</dbReference>
<evidence type="ECO:0000313" key="4">
    <source>
        <dbReference type="Proteomes" id="UP000231383"/>
    </source>
</evidence>